<accession>A0ACB9ZWU3</accession>
<dbReference type="EMBL" id="CM044707">
    <property type="protein sequence ID" value="KAI5652791.1"/>
    <property type="molecule type" value="Genomic_DNA"/>
</dbReference>
<name>A0ACB9ZWU3_CATRO</name>
<comment type="caution">
    <text evidence="1">The sequence shown here is derived from an EMBL/GenBank/DDBJ whole genome shotgun (WGS) entry which is preliminary data.</text>
</comment>
<reference evidence="2" key="1">
    <citation type="journal article" date="2023" name="Nat. Plants">
        <title>Single-cell RNA sequencing provides a high-resolution roadmap for understanding the multicellular compartmentation of specialized metabolism.</title>
        <authorList>
            <person name="Sun S."/>
            <person name="Shen X."/>
            <person name="Li Y."/>
            <person name="Li Y."/>
            <person name="Wang S."/>
            <person name="Li R."/>
            <person name="Zhang H."/>
            <person name="Shen G."/>
            <person name="Guo B."/>
            <person name="Wei J."/>
            <person name="Xu J."/>
            <person name="St-Pierre B."/>
            <person name="Chen S."/>
            <person name="Sun C."/>
        </authorList>
    </citation>
    <scope>NUCLEOTIDE SEQUENCE [LARGE SCALE GENOMIC DNA]</scope>
</reference>
<keyword evidence="2" id="KW-1185">Reference proteome</keyword>
<sequence>MAVRDRVAPWWFGDVGRWDFIPSSALPLKGTLLTVAALHGGSDLLPLSLTLSSLPPISTLDSQLSGRRRRVAAIVAGGQWQRTTTWEADAVGSSFSLSASPSSSPPATVLQL</sequence>
<protein>
    <submittedName>
        <fullName evidence="1">Uncharacterized protein</fullName>
    </submittedName>
</protein>
<evidence type="ECO:0000313" key="2">
    <source>
        <dbReference type="Proteomes" id="UP001060085"/>
    </source>
</evidence>
<proteinExistence type="predicted"/>
<gene>
    <name evidence="1" type="ORF">M9H77_29978</name>
</gene>
<dbReference type="Proteomes" id="UP001060085">
    <property type="component" value="Linkage Group LG07"/>
</dbReference>
<evidence type="ECO:0000313" key="1">
    <source>
        <dbReference type="EMBL" id="KAI5652791.1"/>
    </source>
</evidence>
<organism evidence="1 2">
    <name type="scientific">Catharanthus roseus</name>
    <name type="common">Madagascar periwinkle</name>
    <name type="synonym">Vinca rosea</name>
    <dbReference type="NCBI Taxonomy" id="4058"/>
    <lineage>
        <taxon>Eukaryota</taxon>
        <taxon>Viridiplantae</taxon>
        <taxon>Streptophyta</taxon>
        <taxon>Embryophyta</taxon>
        <taxon>Tracheophyta</taxon>
        <taxon>Spermatophyta</taxon>
        <taxon>Magnoliopsida</taxon>
        <taxon>eudicotyledons</taxon>
        <taxon>Gunneridae</taxon>
        <taxon>Pentapetalae</taxon>
        <taxon>asterids</taxon>
        <taxon>lamiids</taxon>
        <taxon>Gentianales</taxon>
        <taxon>Apocynaceae</taxon>
        <taxon>Rauvolfioideae</taxon>
        <taxon>Vinceae</taxon>
        <taxon>Catharanthinae</taxon>
        <taxon>Catharanthus</taxon>
    </lineage>
</organism>